<accession>A0A3N0J2Q2</accession>
<evidence type="ECO:0000313" key="2">
    <source>
        <dbReference type="EMBL" id="RNM43010.1"/>
    </source>
</evidence>
<evidence type="ECO:0000313" key="4">
    <source>
        <dbReference type="Proteomes" id="UP000270112"/>
    </source>
</evidence>
<dbReference type="OrthoDB" id="3177605at2"/>
<reference evidence="1 3" key="1">
    <citation type="journal article" date="2018" name="Elife">
        <title>Discovery and characterization of a prevalent human gut bacterial enzyme sufficient for the inactivation of a family of plant toxins.</title>
        <authorList>
            <person name="Koppel N."/>
            <person name="Bisanz J.E."/>
            <person name="Pandelia M.E."/>
            <person name="Turnbaugh P.J."/>
            <person name="Balskus E.P."/>
        </authorList>
    </citation>
    <scope>NUCLEOTIDE SEQUENCE [LARGE SCALE GENOMIC DNA]</scope>
    <source>
        <strain evidence="1 3">DSM 16107</strain>
    </source>
</reference>
<protein>
    <submittedName>
        <fullName evidence="2">Homocitrate synthase</fullName>
    </submittedName>
</protein>
<sequence>MDVQEIVGQFVKGAAEDPEQLKNFGIDPGAAIKNATGLELSDEELKDVVAAVEPLLEGKELNMNKVMEVVGDFLGDGDILGKLSGLFGGK</sequence>
<reference evidence="2" key="3">
    <citation type="journal article" date="2019" name="Microbiol. Resour. Announc.">
        <title>Draft Genome Sequences of Type Strains of Gordonibacter faecihominis, Paraeggerthella hongkongensis, Parvibacter caecicola,Slackia equolifaciens, Slackia faecicanis, and Slackia isoflavoniconvertens.</title>
        <authorList>
            <person name="Danylec N."/>
            <person name="Stoll D.A."/>
            <person name="Dotsch A."/>
            <person name="Huch M."/>
        </authorList>
    </citation>
    <scope>NUCLEOTIDE SEQUENCE</scope>
    <source>
        <strain evidence="2">DSM 16107</strain>
    </source>
</reference>
<keyword evidence="3" id="KW-1185">Reference proteome</keyword>
<dbReference type="Proteomes" id="UP000270112">
    <property type="component" value="Unassembled WGS sequence"/>
</dbReference>
<reference evidence="4" key="2">
    <citation type="submission" date="2018-05" db="EMBL/GenBank/DDBJ databases">
        <title>Genome Sequencing of selected type strains of the family Eggerthellaceae.</title>
        <authorList>
            <person name="Danylec N."/>
            <person name="Stoll D.A."/>
            <person name="Doetsch A."/>
            <person name="Huch M."/>
        </authorList>
    </citation>
    <scope>NUCLEOTIDE SEQUENCE [LARGE SCALE GENOMIC DNA]</scope>
    <source>
        <strain evidence="4">DSM 16107</strain>
    </source>
</reference>
<organism evidence="2 4">
    <name type="scientific">Eggerthella sinensis</name>
    <dbReference type="NCBI Taxonomy" id="242230"/>
    <lineage>
        <taxon>Bacteria</taxon>
        <taxon>Bacillati</taxon>
        <taxon>Actinomycetota</taxon>
        <taxon>Coriobacteriia</taxon>
        <taxon>Eggerthellales</taxon>
        <taxon>Eggerthellaceae</taxon>
        <taxon>Eggerthella</taxon>
    </lineage>
</organism>
<dbReference type="Proteomes" id="UP000253817">
    <property type="component" value="Unassembled WGS sequence"/>
</dbReference>
<evidence type="ECO:0000313" key="1">
    <source>
        <dbReference type="EMBL" id="RDB69325.1"/>
    </source>
</evidence>
<proteinExistence type="predicted"/>
<comment type="caution">
    <text evidence="2">The sequence shown here is derived from an EMBL/GenBank/DDBJ whole genome shotgun (WGS) entry which is preliminary data.</text>
</comment>
<dbReference type="RefSeq" id="WP_114546078.1">
    <property type="nucleotide sequence ID" value="NZ_CALJMG010000165.1"/>
</dbReference>
<gene>
    <name evidence="1" type="ORF">C1876_07415</name>
    <name evidence="2" type="ORF">DMP09_01795</name>
</gene>
<dbReference type="AlphaFoldDB" id="A0A3N0J2Q2"/>
<dbReference type="EMBL" id="PPTT01000010">
    <property type="protein sequence ID" value="RDB69325.1"/>
    <property type="molecule type" value="Genomic_DNA"/>
</dbReference>
<evidence type="ECO:0000313" key="3">
    <source>
        <dbReference type="Proteomes" id="UP000253817"/>
    </source>
</evidence>
<name>A0A3N0J2Q2_9ACTN</name>
<dbReference type="EMBL" id="QICC01000004">
    <property type="protein sequence ID" value="RNM43010.1"/>
    <property type="molecule type" value="Genomic_DNA"/>
</dbReference>